<keyword evidence="2" id="KW-1185">Reference proteome</keyword>
<evidence type="ECO:0000313" key="2">
    <source>
        <dbReference type="Proteomes" id="UP001601948"/>
    </source>
</evidence>
<sequence>MNFGDITGIGTQGYWHTAVSDSSHTTGTDYVVGVQDSNVSVRVRIPILRQHGEPSVNLDELGTIARNQAQQTLNRLKK</sequence>
<dbReference type="RefSeq" id="WP_387725889.1">
    <property type="nucleotide sequence ID" value="NZ_JBIAPI010000016.1"/>
</dbReference>
<gene>
    <name evidence="1" type="ORF">ACFYV7_38830</name>
</gene>
<name>A0ABW6R5P7_9NOCA</name>
<organism evidence="1 2">
    <name type="scientific">Nocardia suismassiliense</name>
    <dbReference type="NCBI Taxonomy" id="2077092"/>
    <lineage>
        <taxon>Bacteria</taxon>
        <taxon>Bacillati</taxon>
        <taxon>Actinomycetota</taxon>
        <taxon>Actinomycetes</taxon>
        <taxon>Mycobacteriales</taxon>
        <taxon>Nocardiaceae</taxon>
        <taxon>Nocardia</taxon>
    </lineage>
</organism>
<protein>
    <submittedName>
        <fullName evidence="1">Uncharacterized protein</fullName>
    </submittedName>
</protein>
<evidence type="ECO:0000313" key="1">
    <source>
        <dbReference type="EMBL" id="MFF3228804.1"/>
    </source>
</evidence>
<accession>A0ABW6R5P7</accession>
<proteinExistence type="predicted"/>
<dbReference type="EMBL" id="JBIAPI010000016">
    <property type="protein sequence ID" value="MFF3228804.1"/>
    <property type="molecule type" value="Genomic_DNA"/>
</dbReference>
<comment type="caution">
    <text evidence="1">The sequence shown here is derived from an EMBL/GenBank/DDBJ whole genome shotgun (WGS) entry which is preliminary data.</text>
</comment>
<reference evidence="1 2" key="1">
    <citation type="submission" date="2024-10" db="EMBL/GenBank/DDBJ databases">
        <title>The Natural Products Discovery Center: Release of the First 8490 Sequenced Strains for Exploring Actinobacteria Biosynthetic Diversity.</title>
        <authorList>
            <person name="Kalkreuter E."/>
            <person name="Kautsar S.A."/>
            <person name="Yang D."/>
            <person name="Bader C.D."/>
            <person name="Teijaro C.N."/>
            <person name="Fluegel L."/>
            <person name="Davis C.M."/>
            <person name="Simpson J.R."/>
            <person name="Lauterbach L."/>
            <person name="Steele A.D."/>
            <person name="Gui C."/>
            <person name="Meng S."/>
            <person name="Li G."/>
            <person name="Viehrig K."/>
            <person name="Ye F."/>
            <person name="Su P."/>
            <person name="Kiefer A.F."/>
            <person name="Nichols A."/>
            <person name="Cepeda A.J."/>
            <person name="Yan W."/>
            <person name="Fan B."/>
            <person name="Jiang Y."/>
            <person name="Adhikari A."/>
            <person name="Zheng C.-J."/>
            <person name="Schuster L."/>
            <person name="Cowan T.M."/>
            <person name="Smanski M.J."/>
            <person name="Chevrette M.G."/>
            <person name="De Carvalho L.P.S."/>
            <person name="Shen B."/>
        </authorList>
    </citation>
    <scope>NUCLEOTIDE SEQUENCE [LARGE SCALE GENOMIC DNA]</scope>
    <source>
        <strain evidence="1 2">NPDC003040</strain>
    </source>
</reference>
<dbReference type="Proteomes" id="UP001601948">
    <property type="component" value="Unassembled WGS sequence"/>
</dbReference>